<dbReference type="EMBL" id="MU157844">
    <property type="protein sequence ID" value="KAF9529731.1"/>
    <property type="molecule type" value="Genomic_DNA"/>
</dbReference>
<keyword evidence="1" id="KW-0732">Signal</keyword>
<gene>
    <name evidence="2" type="ORF">CPB83DRAFT_852073</name>
</gene>
<feature type="signal peptide" evidence="1">
    <location>
        <begin position="1"/>
        <end position="16"/>
    </location>
</feature>
<evidence type="ECO:0000256" key="1">
    <source>
        <dbReference type="SAM" id="SignalP"/>
    </source>
</evidence>
<keyword evidence="3" id="KW-1185">Reference proteome</keyword>
<name>A0A9P6EII3_9AGAR</name>
<comment type="caution">
    <text evidence="2">The sequence shown here is derived from an EMBL/GenBank/DDBJ whole genome shotgun (WGS) entry which is preliminary data.</text>
</comment>
<evidence type="ECO:0000313" key="3">
    <source>
        <dbReference type="Proteomes" id="UP000807306"/>
    </source>
</evidence>
<evidence type="ECO:0008006" key="4">
    <source>
        <dbReference type="Google" id="ProtNLM"/>
    </source>
</evidence>
<organism evidence="2 3">
    <name type="scientific">Crepidotus variabilis</name>
    <dbReference type="NCBI Taxonomy" id="179855"/>
    <lineage>
        <taxon>Eukaryota</taxon>
        <taxon>Fungi</taxon>
        <taxon>Dikarya</taxon>
        <taxon>Basidiomycota</taxon>
        <taxon>Agaricomycotina</taxon>
        <taxon>Agaricomycetes</taxon>
        <taxon>Agaricomycetidae</taxon>
        <taxon>Agaricales</taxon>
        <taxon>Agaricineae</taxon>
        <taxon>Crepidotaceae</taxon>
        <taxon>Crepidotus</taxon>
    </lineage>
</organism>
<dbReference type="Proteomes" id="UP000807306">
    <property type="component" value="Unassembled WGS sequence"/>
</dbReference>
<protein>
    <recommendedName>
        <fullName evidence="4">Secreted protein</fullName>
    </recommendedName>
</protein>
<accession>A0A9P6EII3</accession>
<proteinExistence type="predicted"/>
<reference evidence="2" key="1">
    <citation type="submission" date="2020-11" db="EMBL/GenBank/DDBJ databases">
        <authorList>
            <consortium name="DOE Joint Genome Institute"/>
            <person name="Ahrendt S."/>
            <person name="Riley R."/>
            <person name="Andreopoulos W."/>
            <person name="Labutti K."/>
            <person name="Pangilinan J."/>
            <person name="Ruiz-Duenas F.J."/>
            <person name="Barrasa J.M."/>
            <person name="Sanchez-Garcia M."/>
            <person name="Camarero S."/>
            <person name="Miyauchi S."/>
            <person name="Serrano A."/>
            <person name="Linde D."/>
            <person name="Babiker R."/>
            <person name="Drula E."/>
            <person name="Ayuso-Fernandez I."/>
            <person name="Pacheco R."/>
            <person name="Padilla G."/>
            <person name="Ferreira P."/>
            <person name="Barriuso J."/>
            <person name="Kellner H."/>
            <person name="Castanera R."/>
            <person name="Alfaro M."/>
            <person name="Ramirez L."/>
            <person name="Pisabarro A.G."/>
            <person name="Kuo A."/>
            <person name="Tritt A."/>
            <person name="Lipzen A."/>
            <person name="He G."/>
            <person name="Yan M."/>
            <person name="Ng V."/>
            <person name="Cullen D."/>
            <person name="Martin F."/>
            <person name="Rosso M.-N."/>
            <person name="Henrissat B."/>
            <person name="Hibbett D."/>
            <person name="Martinez A.T."/>
            <person name="Grigoriev I.V."/>
        </authorList>
    </citation>
    <scope>NUCLEOTIDE SEQUENCE</scope>
    <source>
        <strain evidence="2">CBS 506.95</strain>
    </source>
</reference>
<dbReference type="AlphaFoldDB" id="A0A9P6EII3"/>
<evidence type="ECO:0000313" key="2">
    <source>
        <dbReference type="EMBL" id="KAF9529731.1"/>
    </source>
</evidence>
<sequence>MLIWSIFLFLSLVSETIVHRFRSFSARVLSPFVVLRSCCLFPSGLSRLSFFRRIYHSFNASIRQDYRYQSHCYEDIAQFDVPRRFEDFFFPVRTMKP</sequence>
<feature type="chain" id="PRO_5040302730" description="Secreted protein" evidence="1">
    <location>
        <begin position="17"/>
        <end position="97"/>
    </location>
</feature>